<feature type="region of interest" description="Disordered" evidence="1">
    <location>
        <begin position="162"/>
        <end position="205"/>
    </location>
</feature>
<feature type="domain" description="Bacterial Ig-like" evidence="3">
    <location>
        <begin position="792"/>
        <end position="886"/>
    </location>
</feature>
<feature type="domain" description="Bacterial Ig-like" evidence="3">
    <location>
        <begin position="1116"/>
        <end position="1194"/>
    </location>
</feature>
<feature type="domain" description="Bacterial Ig-like" evidence="3">
    <location>
        <begin position="360"/>
        <end position="455"/>
    </location>
</feature>
<proteinExistence type="predicted"/>
<accession>A0A7X2MJ75</accession>
<feature type="domain" description="Bacterial Ig-like" evidence="3">
    <location>
        <begin position="557"/>
        <end position="639"/>
    </location>
</feature>
<dbReference type="NCBIfam" id="NF033510">
    <property type="entry name" value="Ca_tandemer"/>
    <property type="match status" value="10"/>
</dbReference>
<dbReference type="InterPro" id="IPR044016">
    <property type="entry name" value="Big_13"/>
</dbReference>
<dbReference type="InterPro" id="IPR013783">
    <property type="entry name" value="Ig-like_fold"/>
</dbReference>
<feature type="domain" description="Bacterial Ig-like" evidence="3">
    <location>
        <begin position="188"/>
        <end position="253"/>
    </location>
</feature>
<feature type="domain" description="Bacterial Ig-like" evidence="3">
    <location>
        <begin position="683"/>
        <end position="756"/>
    </location>
</feature>
<feature type="domain" description="Bacterial Ig-like" evidence="3">
    <location>
        <begin position="904"/>
        <end position="988"/>
    </location>
</feature>
<feature type="domain" description="Bacterial Ig-like" evidence="3">
    <location>
        <begin position="996"/>
        <end position="1090"/>
    </location>
</feature>
<name>A0A7X2MJ75_ENTAG</name>
<feature type="domain" description="Bacterial Ig" evidence="2">
    <location>
        <begin position="464"/>
        <end position="526"/>
    </location>
</feature>
<evidence type="ECO:0000259" key="2">
    <source>
        <dbReference type="Pfam" id="PF17936"/>
    </source>
</evidence>
<evidence type="ECO:0000313" key="5">
    <source>
        <dbReference type="Proteomes" id="UP000461948"/>
    </source>
</evidence>
<feature type="compositionally biased region" description="Polar residues" evidence="1">
    <location>
        <begin position="168"/>
        <end position="178"/>
    </location>
</feature>
<comment type="caution">
    <text evidence="4">The sequence shown here is derived from an EMBL/GenBank/DDBJ whole genome shotgun (WGS) entry which is preliminary data.</text>
</comment>
<dbReference type="Pfam" id="PF19077">
    <property type="entry name" value="Big_13"/>
    <property type="match status" value="8"/>
</dbReference>
<protein>
    <recommendedName>
        <fullName evidence="6">BapA prefix-like domain-containing protein</fullName>
    </recommendedName>
</protein>
<reference evidence="4 5" key="1">
    <citation type="submission" date="2019-11" db="EMBL/GenBank/DDBJ databases">
        <title>Draft Genome Sequence of Plant Growth-Promoting Rhizosphere-Associated Bacteria.</title>
        <authorList>
            <person name="Vasilyev I.Y."/>
            <person name="Radchenko V."/>
            <person name="Ilnitskaya E.V."/>
        </authorList>
    </citation>
    <scope>NUCLEOTIDE SEQUENCE [LARGE SCALE GENOMIC DNA]</scope>
    <source>
        <strain evidence="4 5">VRA_MhP_f</strain>
    </source>
</reference>
<feature type="domain" description="Bacterial Ig" evidence="2">
    <location>
        <begin position="1204"/>
        <end position="1271"/>
    </location>
</feature>
<evidence type="ECO:0000256" key="1">
    <source>
        <dbReference type="SAM" id="MobiDB-lite"/>
    </source>
</evidence>
<feature type="non-terminal residue" evidence="4">
    <location>
        <position position="1696"/>
    </location>
</feature>
<dbReference type="Proteomes" id="UP000461948">
    <property type="component" value="Unassembled WGS sequence"/>
</dbReference>
<evidence type="ECO:0000259" key="3">
    <source>
        <dbReference type="Pfam" id="PF19077"/>
    </source>
</evidence>
<dbReference type="InterPro" id="IPR041498">
    <property type="entry name" value="Big_6"/>
</dbReference>
<organism evidence="4 5">
    <name type="scientific">Enterobacter agglomerans</name>
    <name type="common">Erwinia herbicola</name>
    <name type="synonym">Pantoea agglomerans</name>
    <dbReference type="NCBI Taxonomy" id="549"/>
    <lineage>
        <taxon>Bacteria</taxon>
        <taxon>Pseudomonadati</taxon>
        <taxon>Pseudomonadota</taxon>
        <taxon>Gammaproteobacteria</taxon>
        <taxon>Enterobacterales</taxon>
        <taxon>Erwiniaceae</taxon>
        <taxon>Pantoea</taxon>
        <taxon>Pantoea agglomerans group</taxon>
    </lineage>
</organism>
<evidence type="ECO:0008006" key="6">
    <source>
        <dbReference type="Google" id="ProtNLM"/>
    </source>
</evidence>
<feature type="region of interest" description="Disordered" evidence="1">
    <location>
        <begin position="329"/>
        <end position="349"/>
    </location>
</feature>
<sequence>MLKVNLRGVKGIISSYTVDTKSENPTTIKVPHQGALNIELIDSATGHAPQMVVTRRVGNNLQLFFSQDDSQHPDIVLEDYYDNENVHLIGLGENGQFYEYVPTSGDVAEYPPALTEGQSGEQVLGGEGYASADPLTASHNNFGWLPFMLLGGAAGGVTIGASGRGSSGHDSSAKSVSVTLDPVADSDNDGRPEFSGTSNSPDSQVVIQLPDGTQITTQTDSEGNWYVEAPTSQPNGTVTVTVTDSAGNSGSLTEEFTDTSSPEAAVINSNDDEQISGKAEPGSTVVISDGSTGETTTVVVDENGDWSIQPNPVHEGDTDVTIVVVDPAGNVSPPSNGSRPDITPPDNINSGIVSDSVTLTDDVGAITGEIASGSVTDDARPTLSGDATADIDHVNIYDNGELVGSAAVDADGKWSWTPEQDMADGTSHDLTVAAVDAAGNEGPQADGDWSFTVDTSTAAPEITNNTEDELAGNAEPGAVIVITDPVSDSVTSTVADADGHWSIQPNPAGVDAKDVVVEATDEAGNSNSVVIDGPTDSTPPDNQTSGLVIDSITLTDDVGAITGEILDGSVTDDARPTFSGDATADIDHVNIYDNGQLIGSAAVGADGKWSWTPEQDMADGSSHDLTVAAVDAAGNEGPQVSGTDDDGWSFTVDTTAPDIDAFTDSSITLTDDVGPVRGEIADGATTDDARPTYSGSVSTAGIAQGVVSVNIYDSGKLIGSAAVEADGKWSWTPDSAMSSGAHALTVAAVDAAGNEGPQVSGTADAAWDFSVLTSAPAQPAIENVVDDYSQGEDADSGFLQKGQFTNDGTLTLNGTAGAGLTVIVWATDADGNRVNAGSGVADDNGRWSITTAALGEDGRYDLTATAVNAAGVSSAETGAFNVVLDTVAPEAAVAALMDAQGEVQGEVASGGVTDDRAPVLKGTAEAGATVTVYLDNSSTPAGSTVADADGNWTLALGTLTDGEHSWQVKVTDAAGNETRGERATFRLDSSSVELSIDQANDDAGSITGAVLNGGLTDDSTPELQGTAAAGAVVTISDKSGAVLGSSTANSSGVWTFAVAELADGEHVFTASVTNAAGNSSEAKFTLNVDTTPPEPVIIQSLQDDVGTLQFTSPVAGNVIDDPAPTFTGKAEKGSLVTLYDNGILLATVTADAQGEWSYTPTTNLLEGTHGITATATDAAGNVSEISSSWDFIIDITAPNVGISGNSEESLSGVAEPGVVVVIVDKNGTEYSVVADQQGKWVIAPNPISAGESGEIYAIDPAGNKGDTVAFQGSALATYSLLNESMQVNTTTTGDQLNPSTTRLADGRIVVTWQGAGVSGTEVYMQLFEADGIRKIGTEQQVNQRTANNQDSPQVIALTDGGFLIVYESNVNGLDNSGDGVMARRYGADGQAVTDEFQVNTTYSGAQNRPGAMATADGGYIISWEDQGTGIVQRSYGADNQPVTGEVTVATGKGMGSSGGPEMAAFTDAAHGGMYVTVWNATSGPGDTSGSGVVGQIFAADGTPLGGNFQVNTTTDSSQNYPDVITLNDGSIVVFWDSSDSGTSGSDIRAVHYRVDAATGTLTLVGSGDFIVNSYTSGKQYKPVGVALDDGGYLLIWGSEGGDGDGSAIYAQRFDANDNRVGREFLVNTTTSGNQGTGGDSVDATHIFDAVLTADGSVYVTWQSDNVDGSGTGIEGIVIDVDAAFYSEYTVNTTTTG</sequence>
<feature type="compositionally biased region" description="Polar residues" evidence="1">
    <location>
        <begin position="195"/>
        <end position="205"/>
    </location>
</feature>
<gene>
    <name evidence="4" type="ORF">GKC49_02845</name>
</gene>
<evidence type="ECO:0000313" key="4">
    <source>
        <dbReference type="EMBL" id="MSE14125.1"/>
    </source>
</evidence>
<feature type="domain" description="Bacterial Ig" evidence="2">
    <location>
        <begin position="269"/>
        <end position="337"/>
    </location>
</feature>
<dbReference type="Pfam" id="PF17936">
    <property type="entry name" value="Big_6"/>
    <property type="match status" value="3"/>
</dbReference>
<dbReference type="EMBL" id="WKLC01000058">
    <property type="protein sequence ID" value="MSE14125.1"/>
    <property type="molecule type" value="Genomic_DNA"/>
</dbReference>
<dbReference type="Gene3D" id="2.60.40.10">
    <property type="entry name" value="Immunoglobulins"/>
    <property type="match status" value="11"/>
</dbReference>